<sequence>MDVTGNPAEALNHDWPKHWDLSQTMGWCGMAHIDNTVYQWLGLPTDSAIIIPSIKTSTITPTQTIFELEAGPMLLNISFFNPIETEDLTRQSIPFMYLSLGAQSRDNQAHEVQIYSDISAEWVTGDRDNSTVQWNTTFTSSAIFHQSYLQNPQSMVEIHNQAQDATVYYAMNLDQNTSWKTGDANITRPLFRDNGRLDNQTDTSFRVVNDQLPVFGLAVDLGPLKSTTSSLVWALGIVRDPVVKYAASPNSIENQRPYFYSDSRFSSQKIEDVIDFFIQDYESAVQRAESLDARILQDAASVSGGNDQYFNLVSMGARLVLAGFDITYSIKEGATDIKAFMKNTGIGSESNNALGLYATLPAFVYLNTTWMSYLLDSSMQFQNLLASQDNYAASTNLGNYPNATGGKIQCSAVEDTSSMLITVAAHARISKDTKIISKYYDLLKTWAEYLLERSWPPTNQETLDHVPIIKNDSTTVALKGIIGIGAMAQISAALGYSNGSEMYLHSPRISVALSQRLLPLFRIGKQKTVKSDHITIFEDEGSFALLYGLYADRLLGTNLVNQTVYGTHEHFCQTVLSLNDHPLGIPISSYIPETKSMWSMFAAATFNDNKTRDDLIKTIFARATFNQSNENFPLTYNTNDSVQSLEGASPQQGGMFALLALDVSKAIDTESLATKSRAGKIVGIVIGTVCALVLSILAGFLLWRRNKRQSQKRTALIPNVFLTGPPGIEGTTSPGPPGSERATQMRDELNTLRRELEELRAERNYEMLPPPQYTMMFFNPKIHVLKQFGTLDAHLGFEKLK</sequence>
<evidence type="ECO:0008006" key="6">
    <source>
        <dbReference type="Google" id="ProtNLM"/>
    </source>
</evidence>
<dbReference type="PANTHER" id="PTHR31987:SF1">
    <property type="entry name" value="GLUTAMINASE A"/>
    <property type="match status" value="1"/>
</dbReference>
<dbReference type="Pfam" id="PF17168">
    <property type="entry name" value="DUF5127"/>
    <property type="match status" value="1"/>
</dbReference>
<gene>
    <name evidence="4" type="ORF">K435DRAFT_853870</name>
</gene>
<dbReference type="InterPro" id="IPR032514">
    <property type="entry name" value="GtaA_central"/>
</dbReference>
<dbReference type="InterPro" id="IPR052743">
    <property type="entry name" value="Glutaminase_GtaA"/>
</dbReference>
<keyword evidence="1" id="KW-0812">Transmembrane</keyword>
<feature type="domain" description="Glutaminase A central" evidence="2">
    <location>
        <begin position="307"/>
        <end position="659"/>
    </location>
</feature>
<dbReference type="InterPro" id="IPR033433">
    <property type="entry name" value="GtaA_N"/>
</dbReference>
<name>A0A4V4HH53_DENBC</name>
<reference evidence="4 5" key="1">
    <citation type="journal article" date="2019" name="Nat. Ecol. Evol.">
        <title>Megaphylogeny resolves global patterns of mushroom evolution.</title>
        <authorList>
            <person name="Varga T."/>
            <person name="Krizsan K."/>
            <person name="Foldi C."/>
            <person name="Dima B."/>
            <person name="Sanchez-Garcia M."/>
            <person name="Sanchez-Ramirez S."/>
            <person name="Szollosi G.J."/>
            <person name="Szarkandi J.G."/>
            <person name="Papp V."/>
            <person name="Albert L."/>
            <person name="Andreopoulos W."/>
            <person name="Angelini C."/>
            <person name="Antonin V."/>
            <person name="Barry K.W."/>
            <person name="Bougher N.L."/>
            <person name="Buchanan P."/>
            <person name="Buyck B."/>
            <person name="Bense V."/>
            <person name="Catcheside P."/>
            <person name="Chovatia M."/>
            <person name="Cooper J."/>
            <person name="Damon W."/>
            <person name="Desjardin D."/>
            <person name="Finy P."/>
            <person name="Geml J."/>
            <person name="Haridas S."/>
            <person name="Hughes K."/>
            <person name="Justo A."/>
            <person name="Karasinski D."/>
            <person name="Kautmanova I."/>
            <person name="Kiss B."/>
            <person name="Kocsube S."/>
            <person name="Kotiranta H."/>
            <person name="LaButti K.M."/>
            <person name="Lechner B.E."/>
            <person name="Liimatainen K."/>
            <person name="Lipzen A."/>
            <person name="Lukacs Z."/>
            <person name="Mihaltcheva S."/>
            <person name="Morgado L.N."/>
            <person name="Niskanen T."/>
            <person name="Noordeloos M.E."/>
            <person name="Ohm R.A."/>
            <person name="Ortiz-Santana B."/>
            <person name="Ovrebo C."/>
            <person name="Racz N."/>
            <person name="Riley R."/>
            <person name="Savchenko A."/>
            <person name="Shiryaev A."/>
            <person name="Soop K."/>
            <person name="Spirin V."/>
            <person name="Szebenyi C."/>
            <person name="Tomsovsky M."/>
            <person name="Tulloss R.E."/>
            <person name="Uehling J."/>
            <person name="Grigoriev I.V."/>
            <person name="Vagvolgyi C."/>
            <person name="Papp T."/>
            <person name="Martin F.M."/>
            <person name="Miettinen O."/>
            <person name="Hibbett D.S."/>
            <person name="Nagy L.G."/>
        </authorList>
    </citation>
    <scope>NUCLEOTIDE SEQUENCE [LARGE SCALE GENOMIC DNA]</scope>
    <source>
        <strain evidence="4 5">CBS 962.96</strain>
    </source>
</reference>
<evidence type="ECO:0000259" key="2">
    <source>
        <dbReference type="Pfam" id="PF16335"/>
    </source>
</evidence>
<keyword evidence="1" id="KW-1133">Transmembrane helix</keyword>
<dbReference type="EMBL" id="ML179091">
    <property type="protein sequence ID" value="THV01316.1"/>
    <property type="molecule type" value="Genomic_DNA"/>
</dbReference>
<evidence type="ECO:0000313" key="5">
    <source>
        <dbReference type="Proteomes" id="UP000297245"/>
    </source>
</evidence>
<evidence type="ECO:0000256" key="1">
    <source>
        <dbReference type="SAM" id="Phobius"/>
    </source>
</evidence>
<protein>
    <recommendedName>
        <fullName evidence="6">DUF1793-domain-containing protein</fullName>
    </recommendedName>
</protein>
<keyword evidence="1" id="KW-0472">Membrane</keyword>
<evidence type="ECO:0000259" key="3">
    <source>
        <dbReference type="Pfam" id="PF17168"/>
    </source>
</evidence>
<proteinExistence type="predicted"/>
<dbReference type="AlphaFoldDB" id="A0A4V4HH53"/>
<dbReference type="OrthoDB" id="3918848at2759"/>
<organism evidence="4 5">
    <name type="scientific">Dendrothele bispora (strain CBS 962.96)</name>
    <dbReference type="NCBI Taxonomy" id="1314807"/>
    <lineage>
        <taxon>Eukaryota</taxon>
        <taxon>Fungi</taxon>
        <taxon>Dikarya</taxon>
        <taxon>Basidiomycota</taxon>
        <taxon>Agaricomycotina</taxon>
        <taxon>Agaricomycetes</taxon>
        <taxon>Agaricomycetidae</taxon>
        <taxon>Agaricales</taxon>
        <taxon>Agaricales incertae sedis</taxon>
        <taxon>Dendrothele</taxon>
    </lineage>
</organism>
<accession>A0A4V4HH53</accession>
<keyword evidence="5" id="KW-1185">Reference proteome</keyword>
<dbReference type="PANTHER" id="PTHR31987">
    <property type="entry name" value="GLUTAMINASE A-RELATED"/>
    <property type="match status" value="1"/>
</dbReference>
<feature type="domain" description="Glutaminase A N-terminal" evidence="3">
    <location>
        <begin position="62"/>
        <end position="298"/>
    </location>
</feature>
<evidence type="ECO:0000313" key="4">
    <source>
        <dbReference type="EMBL" id="THV01316.1"/>
    </source>
</evidence>
<dbReference type="Proteomes" id="UP000297245">
    <property type="component" value="Unassembled WGS sequence"/>
</dbReference>
<feature type="transmembrane region" description="Helical" evidence="1">
    <location>
        <begin position="681"/>
        <end position="703"/>
    </location>
</feature>
<dbReference type="Pfam" id="PF16335">
    <property type="entry name" value="GtaA_6_Hairpin"/>
    <property type="match status" value="1"/>
</dbReference>